<keyword evidence="5" id="KW-1185">Reference proteome</keyword>
<dbReference type="InterPro" id="IPR010982">
    <property type="entry name" value="Lambda_DNA-bd_dom_sf"/>
</dbReference>
<reference evidence="3 5" key="1">
    <citation type="submission" date="2016-10" db="EMBL/GenBank/DDBJ databases">
        <title>Genome sequence of Mycobacterium talmonii.</title>
        <authorList>
            <person name="Greninger A.L."/>
            <person name="Elliott B."/>
            <person name="Vasireddy S."/>
            <person name="Vasireddy R."/>
        </authorList>
    </citation>
    <scope>NUCLEOTIDE SEQUENCE [LARGE SCALE GENOMIC DNA]</scope>
    <source>
        <strain evidence="3">MO-5499</strain>
        <strain evidence="5">NE-TNMC-100812</strain>
    </source>
</reference>
<name>A0A1S1NK39_9MYCO</name>
<dbReference type="SUPFAM" id="SSF47413">
    <property type="entry name" value="lambda repressor-like DNA-binding domains"/>
    <property type="match status" value="1"/>
</dbReference>
<keyword evidence="1 3" id="KW-0238">DNA-binding</keyword>
<evidence type="ECO:0000256" key="1">
    <source>
        <dbReference type="ARBA" id="ARBA00023125"/>
    </source>
</evidence>
<dbReference type="SUPFAM" id="SSF51182">
    <property type="entry name" value="RmlC-like cupins"/>
    <property type="match status" value="1"/>
</dbReference>
<reference evidence="4" key="3">
    <citation type="submission" date="2018-01" db="EMBL/GenBank/DDBJ databases">
        <authorList>
            <person name="Gaut B.S."/>
            <person name="Morton B.R."/>
            <person name="Clegg M.T."/>
            <person name="Duvall M.R."/>
        </authorList>
    </citation>
    <scope>NUCLEOTIDE SEQUENCE</scope>
    <source>
        <strain evidence="4">ATCC BAA-2683</strain>
    </source>
</reference>
<dbReference type="InterPro" id="IPR014710">
    <property type="entry name" value="RmlC-like_jellyroll"/>
</dbReference>
<dbReference type="CDD" id="cd00093">
    <property type="entry name" value="HTH_XRE"/>
    <property type="match status" value="1"/>
</dbReference>
<evidence type="ECO:0000313" key="6">
    <source>
        <dbReference type="Proteomes" id="UP000238296"/>
    </source>
</evidence>
<accession>A0A1S1NK39</accession>
<gene>
    <name evidence="3" type="ORF">BKN37_08080</name>
    <name evidence="4" type="ORF">C1Y40_00664</name>
</gene>
<feature type="domain" description="HTH cro/C1-type" evidence="2">
    <location>
        <begin position="1"/>
        <end position="46"/>
    </location>
</feature>
<evidence type="ECO:0000313" key="4">
    <source>
        <dbReference type="EMBL" id="PQM49118.1"/>
    </source>
</evidence>
<dbReference type="InterPro" id="IPR011051">
    <property type="entry name" value="RmlC_Cupin_sf"/>
</dbReference>
<dbReference type="Gene3D" id="1.10.260.40">
    <property type="entry name" value="lambda repressor-like DNA-binding domains"/>
    <property type="match status" value="1"/>
</dbReference>
<dbReference type="AlphaFoldDB" id="A0A1S1NK39"/>
<dbReference type="GO" id="GO:0003677">
    <property type="term" value="F:DNA binding"/>
    <property type="evidence" value="ECO:0007669"/>
    <property type="project" value="UniProtKB-KW"/>
</dbReference>
<dbReference type="Proteomes" id="UP000179734">
    <property type="component" value="Unassembled WGS sequence"/>
</dbReference>
<dbReference type="PANTHER" id="PTHR46797">
    <property type="entry name" value="HTH-TYPE TRANSCRIPTIONAL REGULATOR"/>
    <property type="match status" value="1"/>
</dbReference>
<dbReference type="Pfam" id="PF01381">
    <property type="entry name" value="HTH_3"/>
    <property type="match status" value="1"/>
</dbReference>
<dbReference type="InterPro" id="IPR001387">
    <property type="entry name" value="Cro/C1-type_HTH"/>
</dbReference>
<sequence>MSLGELARRSALSKQTLSKIEQGLGNPTVETLAQIGAALDIPARRLLTEWGTPVFVQRADAAARARPERVLDEVYGTGYVRTLILRLTRDAKPGDPPEPGSPGTLHHLYIISGKLRTGPLIDPVTVSAGDFVRFPGDVPYRHDCLSEQVVAHLVITVPQLHQFEAFPR</sequence>
<dbReference type="EMBL" id="PPEA01000099">
    <property type="protein sequence ID" value="PQM49118.1"/>
    <property type="molecule type" value="Genomic_DNA"/>
</dbReference>
<protein>
    <submittedName>
        <fullName evidence="3">DNA-binding protein</fullName>
    </submittedName>
</protein>
<comment type="caution">
    <text evidence="3">The sequence shown here is derived from an EMBL/GenBank/DDBJ whole genome shotgun (WGS) entry which is preliminary data.</text>
</comment>
<evidence type="ECO:0000313" key="5">
    <source>
        <dbReference type="Proteomes" id="UP000179734"/>
    </source>
</evidence>
<proteinExistence type="predicted"/>
<dbReference type="Proteomes" id="UP000238296">
    <property type="component" value="Unassembled WGS sequence"/>
</dbReference>
<reference evidence="4 6" key="2">
    <citation type="journal article" date="2017" name="Int. J. Syst. Evol. Microbiol.">
        <title>Mycobacterium talmoniae sp. nov., a slowly growing mycobacterium isolated from human respiratory samples.</title>
        <authorList>
            <person name="Davidson R.M."/>
            <person name="DeGroote M.A."/>
            <person name="Marola J.L."/>
            <person name="Buss S."/>
            <person name="Jones V."/>
            <person name="McNeil M.R."/>
            <person name="Freifeld A.G."/>
            <person name="Elaine Epperson L."/>
            <person name="Hasan N.A."/>
            <person name="Jackson M."/>
            <person name="Iwen P.C."/>
            <person name="Salfinger M."/>
            <person name="Strong M."/>
        </authorList>
    </citation>
    <scope>NUCLEOTIDE SEQUENCE [LARGE SCALE GENOMIC DNA]</scope>
    <source>
        <strain evidence="4 6">ATCC BAA-2683</strain>
    </source>
</reference>
<dbReference type="EMBL" id="MLQM01000029">
    <property type="protein sequence ID" value="OHV04834.1"/>
    <property type="molecule type" value="Genomic_DNA"/>
</dbReference>
<dbReference type="PROSITE" id="PS50943">
    <property type="entry name" value="HTH_CROC1"/>
    <property type="match status" value="1"/>
</dbReference>
<organism evidence="3 5">
    <name type="scientific">Mycobacterium talmoniae</name>
    <dbReference type="NCBI Taxonomy" id="1858794"/>
    <lineage>
        <taxon>Bacteria</taxon>
        <taxon>Bacillati</taxon>
        <taxon>Actinomycetota</taxon>
        <taxon>Actinomycetes</taxon>
        <taxon>Mycobacteriales</taxon>
        <taxon>Mycobacteriaceae</taxon>
        <taxon>Mycobacterium</taxon>
    </lineage>
</organism>
<evidence type="ECO:0000259" key="2">
    <source>
        <dbReference type="PROSITE" id="PS50943"/>
    </source>
</evidence>
<dbReference type="Gene3D" id="2.60.120.10">
    <property type="entry name" value="Jelly Rolls"/>
    <property type="match status" value="1"/>
</dbReference>
<evidence type="ECO:0000313" key="3">
    <source>
        <dbReference type="EMBL" id="OHV04834.1"/>
    </source>
</evidence>
<dbReference type="PANTHER" id="PTHR46797:SF1">
    <property type="entry name" value="METHYLPHOSPHONATE SYNTHASE"/>
    <property type="match status" value="1"/>
</dbReference>
<dbReference type="GO" id="GO:0005829">
    <property type="term" value="C:cytosol"/>
    <property type="evidence" value="ECO:0007669"/>
    <property type="project" value="TreeGrafter"/>
</dbReference>
<dbReference type="InterPro" id="IPR050807">
    <property type="entry name" value="TransReg_Diox_bact_type"/>
</dbReference>
<dbReference type="GO" id="GO:0003700">
    <property type="term" value="F:DNA-binding transcription factor activity"/>
    <property type="evidence" value="ECO:0007669"/>
    <property type="project" value="TreeGrafter"/>
</dbReference>